<keyword evidence="13 21" id="KW-0472">Membrane</keyword>
<reference evidence="25" key="1">
    <citation type="submission" date="2025-08" db="UniProtKB">
        <authorList>
            <consortium name="RefSeq"/>
        </authorList>
    </citation>
    <scope>IDENTIFICATION</scope>
</reference>
<dbReference type="CDD" id="cd15866">
    <property type="entry name" value="R-SNARE_SEC22"/>
    <property type="match status" value="1"/>
</dbReference>
<evidence type="ECO:0000256" key="15">
    <source>
        <dbReference type="ARBA" id="ARBA00024187"/>
    </source>
</evidence>
<evidence type="ECO:0000256" key="19">
    <source>
        <dbReference type="PROSITE-ProRule" id="PRU00290"/>
    </source>
</evidence>
<feature type="domain" description="V-SNARE coiled-coil homology" evidence="23">
    <location>
        <begin position="210"/>
        <end position="270"/>
    </location>
</feature>
<dbReference type="InterPro" id="IPR001388">
    <property type="entry name" value="Synaptobrevin-like"/>
</dbReference>
<feature type="region of interest" description="Disordered" evidence="20">
    <location>
        <begin position="13"/>
        <end position="56"/>
    </location>
</feature>
<keyword evidence="7" id="KW-0256">Endoplasmic reticulum</keyword>
<evidence type="ECO:0000256" key="1">
    <source>
        <dbReference type="ARBA" id="ARBA00004163"/>
    </source>
</evidence>
<dbReference type="RefSeq" id="XP_005111656.2">
    <property type="nucleotide sequence ID" value="XM_005111599.2"/>
</dbReference>
<evidence type="ECO:0000256" key="16">
    <source>
        <dbReference type="ARBA" id="ARBA00024188"/>
    </source>
</evidence>
<keyword evidence="8" id="KW-0931">ER-Golgi transport</keyword>
<dbReference type="Gene3D" id="1.20.5.110">
    <property type="match status" value="1"/>
</dbReference>
<evidence type="ECO:0000256" key="8">
    <source>
        <dbReference type="ARBA" id="ARBA00022892"/>
    </source>
</evidence>
<dbReference type="InterPro" id="IPR011012">
    <property type="entry name" value="Longin-like_dom_sf"/>
</dbReference>
<comment type="subcellular location">
    <subcellularLocation>
        <location evidence="1">Endoplasmic reticulum membrane</location>
        <topology evidence="1">Single-pass type IV membrane protein</topology>
    </subcellularLocation>
    <subcellularLocation>
        <location evidence="15">Endoplasmic reticulum-Golgi intermediate compartment membrane</location>
    </subcellularLocation>
    <subcellularLocation>
        <location evidence="16">Golgi apparatus</location>
        <location evidence="16">cis-Golgi network membrane</location>
    </subcellularLocation>
    <subcellularLocation>
        <location evidence="2">Golgi apparatus</location>
        <location evidence="2">trans-Golgi network membrane</location>
    </subcellularLocation>
    <subcellularLocation>
        <location evidence="3">Melanosome</location>
    </subcellularLocation>
</comment>
<evidence type="ECO:0000256" key="4">
    <source>
        <dbReference type="ARBA" id="ARBA00008025"/>
    </source>
</evidence>
<evidence type="ECO:0000256" key="2">
    <source>
        <dbReference type="ARBA" id="ARBA00004198"/>
    </source>
</evidence>
<keyword evidence="9" id="KW-0653">Protein transport</keyword>
<feature type="domain" description="Longin" evidence="22">
    <location>
        <begin position="80"/>
        <end position="195"/>
    </location>
</feature>
<dbReference type="InterPro" id="IPR010908">
    <property type="entry name" value="Longin_dom"/>
</dbReference>
<evidence type="ECO:0000256" key="18">
    <source>
        <dbReference type="ARBA" id="ARBA00033315"/>
    </source>
</evidence>
<dbReference type="SMART" id="SM01270">
    <property type="entry name" value="Longin"/>
    <property type="match status" value="1"/>
</dbReference>
<dbReference type="PROSITE" id="PS50892">
    <property type="entry name" value="V_SNARE"/>
    <property type="match status" value="1"/>
</dbReference>
<evidence type="ECO:0000256" key="9">
    <source>
        <dbReference type="ARBA" id="ARBA00022927"/>
    </source>
</evidence>
<feature type="transmembrane region" description="Helical" evidence="21">
    <location>
        <begin position="268"/>
        <end position="290"/>
    </location>
</feature>
<dbReference type="InterPro" id="IPR044565">
    <property type="entry name" value="Sec22"/>
</dbReference>
<sequence length="291" mass="33378">MTRTCGYLREAALPRAKSSQQQSSRHDYRATSGFQQTRSPVERNRFSVGHESSDSTSDFVYGTSDFVDGTSDFVMVLLTMIARVADGLPLAASVQEDEQSGRSMMEYQTQAKQLFRKLSQDPNPPARCSLETGTYLFHYLIERSVCYLVLCDKAFSKRLAFTYLEDLQNEFSSQYGSRLDTVSRPYSFIEFDTYMQKARKSYMDSRARRNLSHINTELQDVQRIMVQNIDDVLTRGEMISVLDTKASNLSTQAQKYKKDAKYLNLRSSYAKIGAVVVVVVLFLLFLRYWIL</sequence>
<keyword evidence="5" id="KW-0813">Transport</keyword>
<evidence type="ECO:0000256" key="13">
    <source>
        <dbReference type="ARBA" id="ARBA00023136"/>
    </source>
</evidence>
<protein>
    <recommendedName>
        <fullName evidence="17">Vesicle-trafficking protein SEC22b</fullName>
    </recommendedName>
    <alternativeName>
        <fullName evidence="18">SEC22 vesicle-trafficking protein homolog B</fullName>
    </alternativeName>
</protein>
<evidence type="ECO:0000256" key="17">
    <source>
        <dbReference type="ARBA" id="ARBA00024248"/>
    </source>
</evidence>
<evidence type="ECO:0000256" key="7">
    <source>
        <dbReference type="ARBA" id="ARBA00022824"/>
    </source>
</evidence>
<keyword evidence="6 21" id="KW-0812">Transmembrane</keyword>
<organism evidence="24 25">
    <name type="scientific">Aplysia californica</name>
    <name type="common">California sea hare</name>
    <dbReference type="NCBI Taxonomy" id="6500"/>
    <lineage>
        <taxon>Eukaryota</taxon>
        <taxon>Metazoa</taxon>
        <taxon>Spiralia</taxon>
        <taxon>Lophotrochozoa</taxon>
        <taxon>Mollusca</taxon>
        <taxon>Gastropoda</taxon>
        <taxon>Heterobranchia</taxon>
        <taxon>Euthyneura</taxon>
        <taxon>Tectipleura</taxon>
        <taxon>Aplysiida</taxon>
        <taxon>Aplysioidea</taxon>
        <taxon>Aplysiidae</taxon>
        <taxon>Aplysia</taxon>
    </lineage>
</organism>
<dbReference type="GeneID" id="101855761"/>
<evidence type="ECO:0000256" key="14">
    <source>
        <dbReference type="ARBA" id="ARBA00024173"/>
    </source>
</evidence>
<dbReference type="SUPFAM" id="SSF64356">
    <property type="entry name" value="SNARE-like"/>
    <property type="match status" value="1"/>
</dbReference>
<dbReference type="InterPro" id="IPR042855">
    <property type="entry name" value="V_SNARE_CC"/>
</dbReference>
<dbReference type="Pfam" id="PF00957">
    <property type="entry name" value="Synaptobrevin"/>
    <property type="match status" value="1"/>
</dbReference>
<evidence type="ECO:0000256" key="10">
    <source>
        <dbReference type="ARBA" id="ARBA00022989"/>
    </source>
</evidence>
<evidence type="ECO:0000256" key="21">
    <source>
        <dbReference type="SAM" id="Phobius"/>
    </source>
</evidence>
<dbReference type="SUPFAM" id="SSF58038">
    <property type="entry name" value="SNARE fusion complex"/>
    <property type="match status" value="1"/>
</dbReference>
<comment type="similarity">
    <text evidence="4">Belongs to the synaptobrevin family.</text>
</comment>
<evidence type="ECO:0000259" key="22">
    <source>
        <dbReference type="PROSITE" id="PS50859"/>
    </source>
</evidence>
<gene>
    <name evidence="25" type="primary">LOC101855761</name>
</gene>
<dbReference type="Proteomes" id="UP000694888">
    <property type="component" value="Unplaced"/>
</dbReference>
<keyword evidence="24" id="KW-1185">Reference proteome</keyword>
<comment type="function">
    <text evidence="14">SNARE involved in targeting and fusion of ER-derived transport vesicles with the Golgi complex as well as Golgi-derived retrograde transport vesicles with the ER.</text>
</comment>
<dbReference type="CDD" id="cd14824">
    <property type="entry name" value="Longin"/>
    <property type="match status" value="1"/>
</dbReference>
<evidence type="ECO:0000256" key="3">
    <source>
        <dbReference type="ARBA" id="ARBA00004223"/>
    </source>
</evidence>
<dbReference type="PROSITE" id="PS50859">
    <property type="entry name" value="LONGIN"/>
    <property type="match status" value="1"/>
</dbReference>
<evidence type="ECO:0000313" key="24">
    <source>
        <dbReference type="Proteomes" id="UP000694888"/>
    </source>
</evidence>
<evidence type="ECO:0000256" key="20">
    <source>
        <dbReference type="SAM" id="MobiDB-lite"/>
    </source>
</evidence>
<accession>A0ABM0K8X8</accession>
<dbReference type="Gene3D" id="3.30.450.50">
    <property type="entry name" value="Longin domain"/>
    <property type="match status" value="1"/>
</dbReference>
<dbReference type="PRINTS" id="PR00219">
    <property type="entry name" value="SYNAPTOBREVN"/>
</dbReference>
<keyword evidence="10 21" id="KW-1133">Transmembrane helix</keyword>
<keyword evidence="12 19" id="KW-0175">Coiled coil</keyword>
<evidence type="ECO:0000256" key="12">
    <source>
        <dbReference type="ARBA" id="ARBA00023054"/>
    </source>
</evidence>
<keyword evidence="11" id="KW-0333">Golgi apparatus</keyword>
<evidence type="ECO:0000256" key="11">
    <source>
        <dbReference type="ARBA" id="ARBA00023034"/>
    </source>
</evidence>
<evidence type="ECO:0000256" key="5">
    <source>
        <dbReference type="ARBA" id="ARBA00022448"/>
    </source>
</evidence>
<evidence type="ECO:0000256" key="6">
    <source>
        <dbReference type="ARBA" id="ARBA00022692"/>
    </source>
</evidence>
<dbReference type="PANTHER" id="PTHR45837">
    <property type="entry name" value="VESICLE-TRAFFICKING PROTEIN SEC22B"/>
    <property type="match status" value="1"/>
</dbReference>
<evidence type="ECO:0000313" key="25">
    <source>
        <dbReference type="RefSeq" id="XP_005111656.2"/>
    </source>
</evidence>
<dbReference type="Pfam" id="PF13774">
    <property type="entry name" value="Longin"/>
    <property type="match status" value="1"/>
</dbReference>
<name>A0ABM0K8X8_APLCA</name>
<proteinExistence type="inferred from homology"/>
<evidence type="ECO:0000259" key="23">
    <source>
        <dbReference type="PROSITE" id="PS50892"/>
    </source>
</evidence>